<dbReference type="SUPFAM" id="SSF53448">
    <property type="entry name" value="Nucleotide-diphospho-sugar transferases"/>
    <property type="match status" value="1"/>
</dbReference>
<dbReference type="EMBL" id="PVWO01000086">
    <property type="protein sequence ID" value="PSB57218.1"/>
    <property type="molecule type" value="Genomic_DNA"/>
</dbReference>
<name>A0A2T1GHP5_9CYAN</name>
<dbReference type="GO" id="GO:0016758">
    <property type="term" value="F:hexosyltransferase activity"/>
    <property type="evidence" value="ECO:0007669"/>
    <property type="project" value="UniProtKB-ARBA"/>
</dbReference>
<dbReference type="AlphaFoldDB" id="A0A2T1GHP5"/>
<feature type="coiled-coil region" evidence="1">
    <location>
        <begin position="327"/>
        <end position="368"/>
    </location>
</feature>
<sequence length="389" mass="44902">MRQTPSISVVTLAYQHEKYIAEAIQSILDQTFTDFELIVVNDGSTDRTDEIIRSFQDDRIIYIYQENQGPSAAANNGILASSAKYIALMSGDDVCYPQRLAVEYQHLHDSGNRVVFSWVDFIDDDSQPFVGEHFAQDFFNHPQRSRAEMFNWFFMKGNYLCAVTALVEKEILVECGLFNPVLIQQQDFEMWVEIVKKHDISLLEDKLVKYRVRSGDNNLSSDPTNSVRSIFEGYQLYRKILNNTPIELFRASFPEASDRQELTEGDSYELAKAFIYLNHDLTLLRHIGIEKLFDLLQSERTLRFAKAKYNFGLPELYALTKDADLTNSRLQVELARSQLQLQQAQSELTQAQASLREYADKIRAMELEGIWMLKLLRSLLKKLIGGLFR</sequence>
<gene>
    <name evidence="3" type="ORF">C7B77_09170</name>
</gene>
<dbReference type="Gene3D" id="3.90.550.10">
    <property type="entry name" value="Spore Coat Polysaccharide Biosynthesis Protein SpsA, Chain A"/>
    <property type="match status" value="1"/>
</dbReference>
<dbReference type="InterPro" id="IPR029044">
    <property type="entry name" value="Nucleotide-diphossugar_trans"/>
</dbReference>
<evidence type="ECO:0000256" key="1">
    <source>
        <dbReference type="SAM" id="Coils"/>
    </source>
</evidence>
<keyword evidence="1" id="KW-0175">Coiled coil</keyword>
<keyword evidence="4" id="KW-1185">Reference proteome</keyword>
<dbReference type="RefSeq" id="WP_106303168.1">
    <property type="nucleotide sequence ID" value="NZ_PVWO01000086.1"/>
</dbReference>
<feature type="domain" description="Glycosyltransferase 2-like" evidence="2">
    <location>
        <begin position="8"/>
        <end position="161"/>
    </location>
</feature>
<dbReference type="InterPro" id="IPR001173">
    <property type="entry name" value="Glyco_trans_2-like"/>
</dbReference>
<comment type="caution">
    <text evidence="3">The sequence shown here is derived from an EMBL/GenBank/DDBJ whole genome shotgun (WGS) entry which is preliminary data.</text>
</comment>
<evidence type="ECO:0000313" key="3">
    <source>
        <dbReference type="EMBL" id="PSB57218.1"/>
    </source>
</evidence>
<accession>A0A2T1GHP5</accession>
<dbReference type="CDD" id="cd00761">
    <property type="entry name" value="Glyco_tranf_GTA_type"/>
    <property type="match status" value="1"/>
</dbReference>
<organism evidence="3 4">
    <name type="scientific">Chamaesiphon polymorphus CCALA 037</name>
    <dbReference type="NCBI Taxonomy" id="2107692"/>
    <lineage>
        <taxon>Bacteria</taxon>
        <taxon>Bacillati</taxon>
        <taxon>Cyanobacteriota</taxon>
        <taxon>Cyanophyceae</taxon>
        <taxon>Gomontiellales</taxon>
        <taxon>Chamaesiphonaceae</taxon>
        <taxon>Chamaesiphon</taxon>
    </lineage>
</organism>
<evidence type="ECO:0000259" key="2">
    <source>
        <dbReference type="Pfam" id="PF00535"/>
    </source>
</evidence>
<dbReference type="PANTHER" id="PTHR22916">
    <property type="entry name" value="GLYCOSYLTRANSFERASE"/>
    <property type="match status" value="1"/>
</dbReference>
<protein>
    <recommendedName>
        <fullName evidence="2">Glycosyltransferase 2-like domain-containing protein</fullName>
    </recommendedName>
</protein>
<proteinExistence type="predicted"/>
<dbReference type="Proteomes" id="UP000238937">
    <property type="component" value="Unassembled WGS sequence"/>
</dbReference>
<evidence type="ECO:0000313" key="4">
    <source>
        <dbReference type="Proteomes" id="UP000238937"/>
    </source>
</evidence>
<dbReference type="Pfam" id="PF00535">
    <property type="entry name" value="Glycos_transf_2"/>
    <property type="match status" value="1"/>
</dbReference>
<dbReference type="PANTHER" id="PTHR22916:SF3">
    <property type="entry name" value="UDP-GLCNAC:BETAGAL BETA-1,3-N-ACETYLGLUCOSAMINYLTRANSFERASE-LIKE PROTEIN 1"/>
    <property type="match status" value="1"/>
</dbReference>
<reference evidence="3 4" key="1">
    <citation type="submission" date="2018-03" db="EMBL/GenBank/DDBJ databases">
        <title>The ancient ancestry and fast evolution of plastids.</title>
        <authorList>
            <person name="Moore K.R."/>
            <person name="Magnabosco C."/>
            <person name="Momper L."/>
            <person name="Gold D.A."/>
            <person name="Bosak T."/>
            <person name="Fournier G.P."/>
        </authorList>
    </citation>
    <scope>NUCLEOTIDE SEQUENCE [LARGE SCALE GENOMIC DNA]</scope>
    <source>
        <strain evidence="3 4">CCALA 037</strain>
    </source>
</reference>
<dbReference type="OrthoDB" id="564801at2"/>